<name>A0ABP8J6U7_9ACTN</name>
<keyword evidence="1" id="KW-1133">Transmembrane helix</keyword>
<feature type="transmembrane region" description="Helical" evidence="1">
    <location>
        <begin position="91"/>
        <end position="112"/>
    </location>
</feature>
<feature type="transmembrane region" description="Helical" evidence="1">
    <location>
        <begin position="39"/>
        <end position="58"/>
    </location>
</feature>
<accession>A0ABP8J6U7</accession>
<comment type="caution">
    <text evidence="2">The sequence shown here is derived from an EMBL/GenBank/DDBJ whole genome shotgun (WGS) entry which is preliminary data.</text>
</comment>
<keyword evidence="3" id="KW-1185">Reference proteome</keyword>
<organism evidence="2 3">
    <name type="scientific">Tsukamurella soli</name>
    <dbReference type="NCBI Taxonomy" id="644556"/>
    <lineage>
        <taxon>Bacteria</taxon>
        <taxon>Bacillati</taxon>
        <taxon>Actinomycetota</taxon>
        <taxon>Actinomycetes</taxon>
        <taxon>Mycobacteriales</taxon>
        <taxon>Tsukamurellaceae</taxon>
        <taxon>Tsukamurella</taxon>
    </lineage>
</organism>
<protein>
    <submittedName>
        <fullName evidence="2">Uncharacterized protein</fullName>
    </submittedName>
</protein>
<dbReference type="EMBL" id="BAABFR010000008">
    <property type="protein sequence ID" value="GAA4385809.1"/>
    <property type="molecule type" value="Genomic_DNA"/>
</dbReference>
<evidence type="ECO:0000313" key="2">
    <source>
        <dbReference type="EMBL" id="GAA4385809.1"/>
    </source>
</evidence>
<keyword evidence="1" id="KW-0472">Membrane</keyword>
<proteinExistence type="predicted"/>
<dbReference type="RefSeq" id="WP_344991203.1">
    <property type="nucleotide sequence ID" value="NZ_BAABFR010000008.1"/>
</dbReference>
<dbReference type="Proteomes" id="UP001500635">
    <property type="component" value="Unassembled WGS sequence"/>
</dbReference>
<reference evidence="3" key="1">
    <citation type="journal article" date="2019" name="Int. J. Syst. Evol. Microbiol.">
        <title>The Global Catalogue of Microorganisms (GCM) 10K type strain sequencing project: providing services to taxonomists for standard genome sequencing and annotation.</title>
        <authorList>
            <consortium name="The Broad Institute Genomics Platform"/>
            <consortium name="The Broad Institute Genome Sequencing Center for Infectious Disease"/>
            <person name="Wu L."/>
            <person name="Ma J."/>
        </authorList>
    </citation>
    <scope>NUCLEOTIDE SEQUENCE [LARGE SCALE GENOMIC DNA]</scope>
    <source>
        <strain evidence="3">JCM 17688</strain>
    </source>
</reference>
<sequence>MSRPSPGLDRRPRVAGVLLLITATTHFSQLWALHVTSTVIGSAAFAVPYAALGGALIARPTRIAACLAIVATAIGGTSGVIRVFVVQKNVFSVVHPLLDVVIIALSAAWLIAASRSRRRSVNSAGGPA</sequence>
<keyword evidence="1" id="KW-0812">Transmembrane</keyword>
<feature type="transmembrane region" description="Helical" evidence="1">
    <location>
        <begin position="65"/>
        <end position="85"/>
    </location>
</feature>
<evidence type="ECO:0000256" key="1">
    <source>
        <dbReference type="SAM" id="Phobius"/>
    </source>
</evidence>
<feature type="transmembrane region" description="Helical" evidence="1">
    <location>
        <begin position="12"/>
        <end position="33"/>
    </location>
</feature>
<evidence type="ECO:0000313" key="3">
    <source>
        <dbReference type="Proteomes" id="UP001500635"/>
    </source>
</evidence>
<gene>
    <name evidence="2" type="ORF">GCM10023147_08040</name>
</gene>